<evidence type="ECO:0000313" key="2">
    <source>
        <dbReference type="Proteomes" id="UP000255423"/>
    </source>
</evidence>
<protein>
    <submittedName>
        <fullName evidence="1">Uncharacterized protein</fullName>
    </submittedName>
</protein>
<reference evidence="1 2" key="1">
    <citation type="submission" date="2017-08" db="EMBL/GenBank/DDBJ databases">
        <authorList>
            <person name="de Groot N.N."/>
        </authorList>
    </citation>
    <scope>NUCLEOTIDE SEQUENCE [LARGE SCALE GENOMIC DNA]</scope>
    <source>
        <strain evidence="1 2">HM2</strain>
    </source>
</reference>
<dbReference type="RefSeq" id="WP_109572159.1">
    <property type="nucleotide sequence ID" value="NZ_UHJL01000001.1"/>
</dbReference>
<proteinExistence type="predicted"/>
<dbReference type="Proteomes" id="UP000255423">
    <property type="component" value="Unassembled WGS sequence"/>
</dbReference>
<organism evidence="1 2">
    <name type="scientific">Fibrobacter succinogenes</name>
    <name type="common">Bacteroides succinogenes</name>
    <dbReference type="NCBI Taxonomy" id="833"/>
    <lineage>
        <taxon>Bacteria</taxon>
        <taxon>Pseudomonadati</taxon>
        <taxon>Fibrobacterota</taxon>
        <taxon>Fibrobacteria</taxon>
        <taxon>Fibrobacterales</taxon>
        <taxon>Fibrobacteraceae</taxon>
        <taxon>Fibrobacter</taxon>
    </lineage>
</organism>
<evidence type="ECO:0000313" key="1">
    <source>
        <dbReference type="EMBL" id="SUQ19565.1"/>
    </source>
</evidence>
<dbReference type="AlphaFoldDB" id="A0A380RWA2"/>
<accession>A0A380RWA2</accession>
<gene>
    <name evidence="1" type="ORF">SAMN05661053_0804</name>
</gene>
<sequence length="115" mass="13005">MAIGQKWLKFKQDGYCGSLTIRSRSEQSFESDPGYNDKHIHEAILEMDPEYTYVKVIHEGYKGSLNIPTIELGNNAAQNQDTLDNAILEGLAHLRIFREANTGAIVQFGYKLEDI</sequence>
<name>A0A380RWA2_FIBSU</name>
<dbReference type="EMBL" id="UHJL01000001">
    <property type="protein sequence ID" value="SUQ19565.1"/>
    <property type="molecule type" value="Genomic_DNA"/>
</dbReference>